<evidence type="ECO:0000259" key="7">
    <source>
        <dbReference type="Pfam" id="PF13505"/>
    </source>
</evidence>
<dbReference type="PANTHER" id="PTHR34001">
    <property type="entry name" value="BLL7405 PROTEIN"/>
    <property type="match status" value="1"/>
</dbReference>
<organism evidence="8 9">
    <name type="scientific">Microvirga subterranea</name>
    <dbReference type="NCBI Taxonomy" id="186651"/>
    <lineage>
        <taxon>Bacteria</taxon>
        <taxon>Pseudomonadati</taxon>
        <taxon>Pseudomonadota</taxon>
        <taxon>Alphaproteobacteria</taxon>
        <taxon>Hyphomicrobiales</taxon>
        <taxon>Methylobacteriaceae</taxon>
        <taxon>Microvirga</taxon>
    </lineage>
</organism>
<comment type="subcellular location">
    <subcellularLocation>
        <location evidence="1">Cell outer membrane</location>
    </subcellularLocation>
</comment>
<dbReference type="EMBL" id="QQBB01000006">
    <property type="protein sequence ID" value="RDI57825.1"/>
    <property type="molecule type" value="Genomic_DNA"/>
</dbReference>
<keyword evidence="2 6" id="KW-0732">Signal</keyword>
<evidence type="ECO:0000256" key="6">
    <source>
        <dbReference type="SAM" id="SignalP"/>
    </source>
</evidence>
<feature type="signal peptide" evidence="6">
    <location>
        <begin position="1"/>
        <end position="24"/>
    </location>
</feature>
<dbReference type="AlphaFoldDB" id="A0A370HIQ0"/>
<evidence type="ECO:0000256" key="4">
    <source>
        <dbReference type="ARBA" id="ARBA00023237"/>
    </source>
</evidence>
<evidence type="ECO:0000256" key="3">
    <source>
        <dbReference type="ARBA" id="ARBA00023136"/>
    </source>
</evidence>
<dbReference type="InterPro" id="IPR027385">
    <property type="entry name" value="Beta-barrel_OMP"/>
</dbReference>
<dbReference type="Pfam" id="PF13505">
    <property type="entry name" value="OMP_b-brl"/>
    <property type="match status" value="1"/>
</dbReference>
<keyword evidence="9" id="KW-1185">Reference proteome</keyword>
<dbReference type="InterPro" id="IPR051692">
    <property type="entry name" value="OMP-like"/>
</dbReference>
<dbReference type="RefSeq" id="WP_114771060.1">
    <property type="nucleotide sequence ID" value="NZ_QQBB01000006.1"/>
</dbReference>
<sequence>MRTIRLGLLAGLAAFALVTTSAQAADLPSRYSPAPAYEAMPTFTWTGFYVGANLGYGWNTGTSRYYDPAFGYVGSSKTGGFVGGAQAGYNYQFGMFVLGAETDLQYAAVGNKGASYGNTHFPGNSDGFFGTIRARMGVAFDRALIFGTGGFAYGDVGGNVGYDPVLGYHRDNSTNGGWTLGGGVEYGVTNNISAKVEGLYVNLDTSGNYAGGARYTDRRDTEFGVLRAGLNYKFN</sequence>
<dbReference type="OrthoDB" id="8455142at2"/>
<name>A0A370HIQ0_9HYPH</name>
<comment type="caution">
    <text evidence="8">The sequence shown here is derived from an EMBL/GenBank/DDBJ whole genome shotgun (WGS) entry which is preliminary data.</text>
</comment>
<evidence type="ECO:0000256" key="5">
    <source>
        <dbReference type="ARBA" id="ARBA00038306"/>
    </source>
</evidence>
<dbReference type="SUPFAM" id="SSF56925">
    <property type="entry name" value="OMPA-like"/>
    <property type="match status" value="1"/>
</dbReference>
<comment type="similarity">
    <text evidence="5">Belongs to the Omp25/RopB family.</text>
</comment>
<dbReference type="PANTHER" id="PTHR34001:SF3">
    <property type="entry name" value="BLL7405 PROTEIN"/>
    <property type="match status" value="1"/>
</dbReference>
<feature type="domain" description="Outer membrane protein beta-barrel" evidence="7">
    <location>
        <begin position="12"/>
        <end position="234"/>
    </location>
</feature>
<keyword evidence="3" id="KW-0472">Membrane</keyword>
<reference evidence="8 9" key="1">
    <citation type="submission" date="2018-07" db="EMBL/GenBank/DDBJ databases">
        <title>Genomic Encyclopedia of Type Strains, Phase IV (KMG-IV): sequencing the most valuable type-strain genomes for metagenomic binning, comparative biology and taxonomic classification.</title>
        <authorList>
            <person name="Goeker M."/>
        </authorList>
    </citation>
    <scope>NUCLEOTIDE SEQUENCE [LARGE SCALE GENOMIC DNA]</scope>
    <source>
        <strain evidence="8 9">DSM 14364</strain>
    </source>
</reference>
<gene>
    <name evidence="8" type="ORF">DES45_106139</name>
</gene>
<accession>A0A370HIQ0</accession>
<evidence type="ECO:0000313" key="9">
    <source>
        <dbReference type="Proteomes" id="UP000254925"/>
    </source>
</evidence>
<evidence type="ECO:0000313" key="8">
    <source>
        <dbReference type="EMBL" id="RDI57825.1"/>
    </source>
</evidence>
<dbReference type="InterPro" id="IPR011250">
    <property type="entry name" value="OMP/PagP_B-barrel"/>
</dbReference>
<dbReference type="Proteomes" id="UP000254925">
    <property type="component" value="Unassembled WGS sequence"/>
</dbReference>
<dbReference type="GO" id="GO:0009279">
    <property type="term" value="C:cell outer membrane"/>
    <property type="evidence" value="ECO:0007669"/>
    <property type="project" value="UniProtKB-SubCell"/>
</dbReference>
<evidence type="ECO:0000256" key="2">
    <source>
        <dbReference type="ARBA" id="ARBA00022729"/>
    </source>
</evidence>
<dbReference type="Gene3D" id="2.40.160.20">
    <property type="match status" value="1"/>
</dbReference>
<keyword evidence="4" id="KW-0998">Cell outer membrane</keyword>
<evidence type="ECO:0000256" key="1">
    <source>
        <dbReference type="ARBA" id="ARBA00004442"/>
    </source>
</evidence>
<protein>
    <submittedName>
        <fullName evidence="8">Outer membrane immunogenic protein</fullName>
    </submittedName>
</protein>
<feature type="chain" id="PRO_5016579912" evidence="6">
    <location>
        <begin position="25"/>
        <end position="235"/>
    </location>
</feature>
<proteinExistence type="inferred from homology"/>